<dbReference type="InterPro" id="IPR036188">
    <property type="entry name" value="FAD/NAD-bd_sf"/>
</dbReference>
<name>A0A3B1BVN0_9ZZZZ</name>
<dbReference type="PRINTS" id="PR00469">
    <property type="entry name" value="PNDRDTASEII"/>
</dbReference>
<reference evidence="3" key="1">
    <citation type="submission" date="2018-06" db="EMBL/GenBank/DDBJ databases">
        <authorList>
            <person name="Zhirakovskaya E."/>
        </authorList>
    </citation>
    <scope>NUCLEOTIDE SEQUENCE</scope>
</reference>
<keyword evidence="2 3" id="KW-0560">Oxidoreductase</keyword>
<dbReference type="EMBL" id="UOGA01000044">
    <property type="protein sequence ID" value="VAX15598.1"/>
    <property type="molecule type" value="Genomic_DNA"/>
</dbReference>
<dbReference type="GO" id="GO:0004791">
    <property type="term" value="F:thioredoxin-disulfide reductase (NADPH) activity"/>
    <property type="evidence" value="ECO:0007669"/>
    <property type="project" value="UniProtKB-EC"/>
</dbReference>
<dbReference type="Gene3D" id="3.50.50.60">
    <property type="entry name" value="FAD/NAD(P)-binding domain"/>
    <property type="match status" value="2"/>
</dbReference>
<dbReference type="PRINTS" id="PR00368">
    <property type="entry name" value="FADPNR"/>
</dbReference>
<dbReference type="NCBIfam" id="TIGR04018">
    <property type="entry name" value="Bthiol_YpdA"/>
    <property type="match status" value="1"/>
</dbReference>
<dbReference type="AlphaFoldDB" id="A0A3B1BVN0"/>
<dbReference type="Pfam" id="PF13738">
    <property type="entry name" value="Pyr_redox_3"/>
    <property type="match status" value="1"/>
</dbReference>
<dbReference type="InterPro" id="IPR050097">
    <property type="entry name" value="Ferredoxin-NADP_redctase_2"/>
</dbReference>
<dbReference type="InterPro" id="IPR023856">
    <property type="entry name" value="Bdr"/>
</dbReference>
<evidence type="ECO:0000313" key="3">
    <source>
        <dbReference type="EMBL" id="VAX15598.1"/>
    </source>
</evidence>
<organism evidence="3">
    <name type="scientific">hydrothermal vent metagenome</name>
    <dbReference type="NCBI Taxonomy" id="652676"/>
    <lineage>
        <taxon>unclassified sequences</taxon>
        <taxon>metagenomes</taxon>
        <taxon>ecological metagenomes</taxon>
    </lineage>
</organism>
<evidence type="ECO:0000256" key="2">
    <source>
        <dbReference type="ARBA" id="ARBA00023002"/>
    </source>
</evidence>
<evidence type="ECO:0000256" key="1">
    <source>
        <dbReference type="ARBA" id="ARBA00022630"/>
    </source>
</evidence>
<proteinExistence type="predicted"/>
<protein>
    <submittedName>
        <fullName evidence="3">Thioredoxin reductase</fullName>
        <ecNumber evidence="3">1.8.1.9</ecNumber>
    </submittedName>
</protein>
<dbReference type="EC" id="1.8.1.9" evidence="3"/>
<sequence>MSLDYLIIGAGPAGLACAIEAQRKNLDYVVVDKGCITDAIYRFPADLVFFSTPDRLAIGDALFITESFRPTRIEVLNYYRSVVDHYGLKIAAYEKVESIKADSGSFNVHTLLGSGEKRVRKADKVIVATGYYDHPNMLGIQGEDLPKVSHYYTEAHPYHNCDVAIIGGKNSAVEAALAFCRAGARVTMIHRGATVSGSVKYWVRPDIDKKLEAGEIKAMFDSEVVRIKPDAIEVKNNDSGDTVKLKNDFVFALTGYHPGAELLTGCGARIDSDTLAPEHNLDTLETSVPGLYVAGSIVAGKNNNKVFIENSREHGKKIV</sequence>
<accession>A0A3B1BVN0</accession>
<dbReference type="PANTHER" id="PTHR48105">
    <property type="entry name" value="THIOREDOXIN REDUCTASE 1-RELATED-RELATED"/>
    <property type="match status" value="1"/>
</dbReference>
<gene>
    <name evidence="3" type="ORF">MNBD_NITROSPINAE04-924</name>
</gene>
<keyword evidence="1" id="KW-0285">Flavoprotein</keyword>
<dbReference type="SUPFAM" id="SSF51905">
    <property type="entry name" value="FAD/NAD(P)-binding domain"/>
    <property type="match status" value="1"/>
</dbReference>